<feature type="domain" description="Acyl-CoA dehydrogenase/oxidase C-terminal" evidence="12">
    <location>
        <begin position="417"/>
        <end position="487"/>
    </location>
</feature>
<dbReference type="InterPro" id="IPR013786">
    <property type="entry name" value="AcylCoA_DH/ox_N"/>
</dbReference>
<dbReference type="InterPro" id="IPR031825">
    <property type="entry name" value="RXLR"/>
</dbReference>
<dbReference type="SUPFAM" id="SSF47203">
    <property type="entry name" value="Acyl-CoA dehydrogenase C-terminal domain-like"/>
    <property type="match status" value="1"/>
</dbReference>
<dbReference type="InterPro" id="IPR006089">
    <property type="entry name" value="Acyl-CoA_DH_CS"/>
</dbReference>
<dbReference type="SUPFAM" id="SSF56645">
    <property type="entry name" value="Acyl-CoA dehydrogenase NM domain-like"/>
    <property type="match status" value="1"/>
</dbReference>
<dbReference type="GO" id="GO:0050660">
    <property type="term" value="F:flavin adenine dinucleotide binding"/>
    <property type="evidence" value="ECO:0007669"/>
    <property type="project" value="InterPro"/>
</dbReference>
<dbReference type="Pfam" id="PF02771">
    <property type="entry name" value="Acyl-CoA_dh_N"/>
    <property type="match status" value="1"/>
</dbReference>
<dbReference type="Pfam" id="PF02770">
    <property type="entry name" value="Acyl-CoA_dh_M"/>
    <property type="match status" value="1"/>
</dbReference>
<evidence type="ECO:0000256" key="3">
    <source>
        <dbReference type="ARBA" id="ARBA00009347"/>
    </source>
</evidence>
<dbReference type="Gene3D" id="1.20.140.10">
    <property type="entry name" value="Butyryl-CoA Dehydrogenase, subunit A, domain 3"/>
    <property type="match status" value="1"/>
</dbReference>
<evidence type="ECO:0000256" key="9">
    <source>
        <dbReference type="ARBA" id="ARBA00023002"/>
    </source>
</evidence>
<comment type="subcellular location">
    <subcellularLocation>
        <location evidence="2">Secreted</location>
    </subcellularLocation>
</comment>
<evidence type="ECO:0000256" key="1">
    <source>
        <dbReference type="ARBA" id="ARBA00001974"/>
    </source>
</evidence>
<dbReference type="EMBL" id="NCKW01020492">
    <property type="protein sequence ID" value="POM57818.1"/>
    <property type="molecule type" value="Genomic_DNA"/>
</dbReference>
<dbReference type="FunFam" id="2.40.110.10:FF:000006">
    <property type="entry name" value="very long-chain specific acyl-CoA dehydrogenase, mitochondrial"/>
    <property type="match status" value="1"/>
</dbReference>
<feature type="domain" description="Acyl-CoA dehydrogenase/oxidase N-terminal" evidence="14">
    <location>
        <begin position="187"/>
        <end position="294"/>
    </location>
</feature>
<dbReference type="Pfam" id="PF16810">
    <property type="entry name" value="RXLR"/>
    <property type="match status" value="1"/>
</dbReference>
<dbReference type="OrthoDB" id="2588832at2759"/>
<sequence>MRARYVLLVVATTFLANSESLSLAMDSDQAQLSQLEQNTAQANRFLRTNKATDDEERGDWAHILGFWRTRDDAIDVMGDWLARRVSPKIVASLLDVSKYDTQHRNFEALVEYVRMTHRKVKGEDITPEAAKAYLKTIFRRLVLQHGARSVQTAADAAANVSYTRGLFLGVNNAARAFPYPKLSDSETETLQMLVDPVNKFFGSVDSRAIDETKEIPSQVLDDMKELGLFGLQIPEELEGLGLSNTGYARVCEEITDGSLAVTVMAHQSIGLKGILLNGNEAQKAKYLPKLATGEHIAAFALTEPSSGSDAGSIKTRATLSEDGKHFILNGGKIWISNGGWAEIMTVFAQTEVDGKDKVTAFIVERSFGGVTSGPPEDKLGIRGSNTCQVFFDNCKVPIENVLGGGPDMKTGGEAGVGQGFKVAMNILNNGRFGLGACAGASLRRVLGAAAEHANSRKQFGAPLANFGLIQKKFGVMALDAYAIESMAF</sequence>
<feature type="domain" description="Acyl-CoA oxidase/dehydrogenase middle" evidence="13">
    <location>
        <begin position="298"/>
        <end position="394"/>
    </location>
</feature>
<dbReference type="Gene3D" id="2.40.110.10">
    <property type="entry name" value="Butyryl-CoA Dehydrogenase, subunit A, domain 2"/>
    <property type="match status" value="1"/>
</dbReference>
<evidence type="ECO:0000313" key="15">
    <source>
        <dbReference type="EMBL" id="POM57818.1"/>
    </source>
</evidence>
<keyword evidence="7 11" id="KW-0732">Signal</keyword>
<dbReference type="AlphaFoldDB" id="A0A2P4WWY5"/>
<gene>
    <name evidence="15" type="ORF">PHPALM_37623</name>
</gene>
<feature type="chain" id="PRO_5015103429" evidence="11">
    <location>
        <begin position="19"/>
        <end position="488"/>
    </location>
</feature>
<evidence type="ECO:0000256" key="4">
    <source>
        <dbReference type="ARBA" id="ARBA00010400"/>
    </source>
</evidence>
<dbReference type="PANTHER" id="PTHR43884">
    <property type="entry name" value="ACYL-COA DEHYDROGENASE"/>
    <property type="match status" value="1"/>
</dbReference>
<comment type="similarity">
    <text evidence="4">Belongs to the RxLR effector family.</text>
</comment>
<evidence type="ECO:0000256" key="5">
    <source>
        <dbReference type="ARBA" id="ARBA00022525"/>
    </source>
</evidence>
<evidence type="ECO:0000259" key="12">
    <source>
        <dbReference type="Pfam" id="PF00441"/>
    </source>
</evidence>
<evidence type="ECO:0000256" key="11">
    <source>
        <dbReference type="SAM" id="SignalP"/>
    </source>
</evidence>
<dbReference type="GO" id="GO:0003995">
    <property type="term" value="F:acyl-CoA dehydrogenase activity"/>
    <property type="evidence" value="ECO:0007669"/>
    <property type="project" value="InterPro"/>
</dbReference>
<evidence type="ECO:0000256" key="2">
    <source>
        <dbReference type="ARBA" id="ARBA00004613"/>
    </source>
</evidence>
<evidence type="ECO:0000259" key="14">
    <source>
        <dbReference type="Pfam" id="PF02771"/>
    </source>
</evidence>
<evidence type="ECO:0000256" key="8">
    <source>
        <dbReference type="ARBA" id="ARBA00022827"/>
    </source>
</evidence>
<evidence type="ECO:0000259" key="13">
    <source>
        <dbReference type="Pfam" id="PF02770"/>
    </source>
</evidence>
<evidence type="ECO:0000256" key="7">
    <source>
        <dbReference type="ARBA" id="ARBA00022729"/>
    </source>
</evidence>
<dbReference type="InterPro" id="IPR009100">
    <property type="entry name" value="AcylCoA_DH/oxidase_NM_dom_sf"/>
</dbReference>
<name>A0A2P4WWY5_9STRA</name>
<feature type="signal peptide" evidence="11">
    <location>
        <begin position="1"/>
        <end position="18"/>
    </location>
</feature>
<comment type="similarity">
    <text evidence="3 10">Belongs to the acyl-CoA dehydrogenase family.</text>
</comment>
<keyword evidence="9 10" id="KW-0560">Oxidoreductase</keyword>
<dbReference type="GO" id="GO:0005576">
    <property type="term" value="C:extracellular region"/>
    <property type="evidence" value="ECO:0007669"/>
    <property type="project" value="UniProtKB-SubCell"/>
</dbReference>
<dbReference type="InterPro" id="IPR046373">
    <property type="entry name" value="Acyl-CoA_Oxase/DH_mid-dom_sf"/>
</dbReference>
<keyword evidence="6 10" id="KW-0285">Flavoprotein</keyword>
<keyword evidence="8 10" id="KW-0274">FAD</keyword>
<dbReference type="Gene3D" id="1.10.540.10">
    <property type="entry name" value="Acyl-CoA dehydrogenase/oxidase, N-terminal domain"/>
    <property type="match status" value="1"/>
</dbReference>
<comment type="caution">
    <text evidence="15">The sequence shown here is derived from an EMBL/GenBank/DDBJ whole genome shotgun (WGS) entry which is preliminary data.</text>
</comment>
<organism evidence="15 16">
    <name type="scientific">Phytophthora palmivora</name>
    <dbReference type="NCBI Taxonomy" id="4796"/>
    <lineage>
        <taxon>Eukaryota</taxon>
        <taxon>Sar</taxon>
        <taxon>Stramenopiles</taxon>
        <taxon>Oomycota</taxon>
        <taxon>Peronosporomycetes</taxon>
        <taxon>Peronosporales</taxon>
        <taxon>Peronosporaceae</taxon>
        <taxon>Phytophthora</taxon>
    </lineage>
</organism>
<evidence type="ECO:0000313" key="16">
    <source>
        <dbReference type="Proteomes" id="UP000237271"/>
    </source>
</evidence>
<accession>A0A2P4WWY5</accession>
<keyword evidence="16" id="KW-1185">Reference proteome</keyword>
<reference evidence="15 16" key="1">
    <citation type="journal article" date="2017" name="Genome Biol. Evol.">
        <title>Phytophthora megakarya and P. palmivora, closely related causal agents of cacao black pod rot, underwent increases in genome sizes and gene numbers by different mechanisms.</title>
        <authorList>
            <person name="Ali S.S."/>
            <person name="Shao J."/>
            <person name="Lary D.J."/>
            <person name="Kronmiller B."/>
            <person name="Shen D."/>
            <person name="Strem M.D."/>
            <person name="Amoako-Attah I."/>
            <person name="Akrofi A.Y."/>
            <person name="Begoude B.A."/>
            <person name="Ten Hoopen G.M."/>
            <person name="Coulibaly K."/>
            <person name="Kebe B.I."/>
            <person name="Melnick R.L."/>
            <person name="Guiltinan M.J."/>
            <person name="Tyler B.M."/>
            <person name="Meinhardt L.W."/>
            <person name="Bailey B.A."/>
        </authorList>
    </citation>
    <scope>NUCLEOTIDE SEQUENCE [LARGE SCALE GENOMIC DNA]</scope>
    <source>
        <strain evidence="16">sbr112.9</strain>
    </source>
</reference>
<dbReference type="PROSITE" id="PS00072">
    <property type="entry name" value="ACYL_COA_DH_1"/>
    <property type="match status" value="1"/>
</dbReference>
<dbReference type="InterPro" id="IPR036250">
    <property type="entry name" value="AcylCo_DH-like_C"/>
</dbReference>
<dbReference type="Proteomes" id="UP000237271">
    <property type="component" value="Unassembled WGS sequence"/>
</dbReference>
<feature type="non-terminal residue" evidence="15">
    <location>
        <position position="488"/>
    </location>
</feature>
<dbReference type="Pfam" id="PF00441">
    <property type="entry name" value="Acyl-CoA_dh_1"/>
    <property type="match status" value="1"/>
</dbReference>
<keyword evidence="5" id="KW-0964">Secreted</keyword>
<comment type="cofactor">
    <cofactor evidence="1 10">
        <name>FAD</name>
        <dbReference type="ChEBI" id="CHEBI:57692"/>
    </cofactor>
</comment>
<dbReference type="PANTHER" id="PTHR43884:SF9">
    <property type="entry name" value="COMPLEX I ASSEMBLY FACTOR ACAD9, MITOCHONDRIAL"/>
    <property type="match status" value="1"/>
</dbReference>
<evidence type="ECO:0000256" key="6">
    <source>
        <dbReference type="ARBA" id="ARBA00022630"/>
    </source>
</evidence>
<dbReference type="InterPro" id="IPR009075">
    <property type="entry name" value="AcylCo_DH/oxidase_C"/>
</dbReference>
<dbReference type="InterPro" id="IPR006091">
    <property type="entry name" value="Acyl-CoA_Oxase/DH_mid-dom"/>
</dbReference>
<proteinExistence type="inferred from homology"/>
<dbReference type="FunFam" id="1.10.540.10:FF:000001">
    <property type="entry name" value="Very long-chain-specific acyl-CoA dehydrogenase, mitochondrial"/>
    <property type="match status" value="1"/>
</dbReference>
<protein>
    <submittedName>
        <fullName evidence="15">Acyl-CoA dehydrogenase family member 9, mitochondrial</fullName>
    </submittedName>
</protein>
<dbReference type="InterPro" id="IPR037069">
    <property type="entry name" value="AcylCoA_DH/ox_N_sf"/>
</dbReference>
<evidence type="ECO:0000256" key="10">
    <source>
        <dbReference type="RuleBase" id="RU362125"/>
    </source>
</evidence>